<evidence type="ECO:0008006" key="3">
    <source>
        <dbReference type="Google" id="ProtNLM"/>
    </source>
</evidence>
<evidence type="ECO:0000313" key="1">
    <source>
        <dbReference type="EMBL" id="KAG2190495.1"/>
    </source>
</evidence>
<dbReference type="OrthoDB" id="2212079at2759"/>
<dbReference type="InterPro" id="IPR009057">
    <property type="entry name" value="Homeodomain-like_sf"/>
</dbReference>
<name>A0A8H7QE72_9FUNG</name>
<reference evidence="1" key="1">
    <citation type="submission" date="2020-12" db="EMBL/GenBank/DDBJ databases">
        <title>Metabolic potential, ecology and presence of endohyphal bacteria is reflected in genomic diversity of Mucoromycotina.</title>
        <authorList>
            <person name="Muszewska A."/>
            <person name="Okrasinska A."/>
            <person name="Steczkiewicz K."/>
            <person name="Drgas O."/>
            <person name="Orlowska M."/>
            <person name="Perlinska-Lenart U."/>
            <person name="Aleksandrzak-Piekarczyk T."/>
            <person name="Szatraj K."/>
            <person name="Zielenkiewicz U."/>
            <person name="Pilsyk S."/>
            <person name="Malc E."/>
            <person name="Mieczkowski P."/>
            <person name="Kruszewska J.S."/>
            <person name="Biernat P."/>
            <person name="Pawlowska J."/>
        </authorList>
    </citation>
    <scope>NUCLEOTIDE SEQUENCE</scope>
    <source>
        <strain evidence="1">WA0000017839</strain>
    </source>
</reference>
<proteinExistence type="predicted"/>
<dbReference type="SUPFAM" id="SSF46689">
    <property type="entry name" value="Homeodomain-like"/>
    <property type="match status" value="1"/>
</dbReference>
<keyword evidence="2" id="KW-1185">Reference proteome</keyword>
<protein>
    <recommendedName>
        <fullName evidence="3">Transposase</fullName>
    </recommendedName>
</protein>
<dbReference type="Pfam" id="PF13384">
    <property type="entry name" value="HTH_23"/>
    <property type="match status" value="1"/>
</dbReference>
<organism evidence="1 2">
    <name type="scientific">Mucor saturninus</name>
    <dbReference type="NCBI Taxonomy" id="64648"/>
    <lineage>
        <taxon>Eukaryota</taxon>
        <taxon>Fungi</taxon>
        <taxon>Fungi incertae sedis</taxon>
        <taxon>Mucoromycota</taxon>
        <taxon>Mucoromycotina</taxon>
        <taxon>Mucoromycetes</taxon>
        <taxon>Mucorales</taxon>
        <taxon>Mucorineae</taxon>
        <taxon>Mucoraceae</taxon>
        <taxon>Mucor</taxon>
    </lineage>
</organism>
<dbReference type="Proteomes" id="UP000603453">
    <property type="component" value="Unassembled WGS sequence"/>
</dbReference>
<accession>A0A8H7QE72</accession>
<dbReference type="EMBL" id="JAEPRD010000644">
    <property type="protein sequence ID" value="KAG2190495.1"/>
    <property type="molecule type" value="Genomic_DNA"/>
</dbReference>
<evidence type="ECO:0000313" key="2">
    <source>
        <dbReference type="Proteomes" id="UP000603453"/>
    </source>
</evidence>
<comment type="caution">
    <text evidence="1">The sequence shown here is derived from an EMBL/GenBank/DDBJ whole genome shotgun (WGS) entry which is preliminary data.</text>
</comment>
<dbReference type="GO" id="GO:0003676">
    <property type="term" value="F:nucleic acid binding"/>
    <property type="evidence" value="ECO:0007669"/>
    <property type="project" value="InterPro"/>
</dbReference>
<dbReference type="InterPro" id="IPR036397">
    <property type="entry name" value="RNaseH_sf"/>
</dbReference>
<gene>
    <name evidence="1" type="ORF">INT47_004875</name>
</gene>
<sequence length="271" mass="31163">MSFSFYFEDCLGNLIDEHGIDPMEITENEDPFKLEELSSCSTYVALRTKLVDVEVMQECNRISDEIKARAVHLVDVLPRNSARAVALELNLQLRTVQRWYKAWKEDPDSLFKTICRLRIIEPEGKLAEAIKNLAFDFYYKYPTATIDQLMDQMNNSFGDLTISKRTLYRYMDDLWIFTLKKVQLEPAEMMKEIGVDYMNNSVFIDESGFNANLRRTQGWTPKGEADKVKVFTTRANSISILGAISAKGLIKISLRKPMSSSRKRKLAGGRK</sequence>
<dbReference type="AlphaFoldDB" id="A0A8H7QE72"/>
<dbReference type="Gene3D" id="3.30.420.10">
    <property type="entry name" value="Ribonuclease H-like superfamily/Ribonuclease H"/>
    <property type="match status" value="1"/>
</dbReference>